<dbReference type="SUPFAM" id="SSF54160">
    <property type="entry name" value="Chromo domain-like"/>
    <property type="match status" value="1"/>
</dbReference>
<evidence type="ECO:0000313" key="6">
    <source>
        <dbReference type="Proteomes" id="UP000265080"/>
    </source>
</evidence>
<keyword evidence="2" id="KW-0863">Zinc-finger</keyword>
<dbReference type="PROSITE" id="PS50013">
    <property type="entry name" value="CHROMO_2"/>
    <property type="match status" value="1"/>
</dbReference>
<dbReference type="GO" id="GO:0003676">
    <property type="term" value="F:nucleic acid binding"/>
    <property type="evidence" value="ECO:0007669"/>
    <property type="project" value="InterPro"/>
</dbReference>
<dbReference type="Gene3D" id="2.40.50.40">
    <property type="match status" value="1"/>
</dbReference>
<comment type="subcellular location">
    <subcellularLocation>
        <location evidence="1">Nucleus</location>
    </subcellularLocation>
</comment>
<evidence type="ECO:0000259" key="4">
    <source>
        <dbReference type="PROSITE" id="PS50158"/>
    </source>
</evidence>
<dbReference type="InterPro" id="IPR000953">
    <property type="entry name" value="Chromo/chromo_shadow_dom"/>
</dbReference>
<evidence type="ECO:0008006" key="7">
    <source>
        <dbReference type="Google" id="ProtNLM"/>
    </source>
</evidence>
<evidence type="ECO:0000259" key="3">
    <source>
        <dbReference type="PROSITE" id="PS50013"/>
    </source>
</evidence>
<keyword evidence="2" id="KW-0479">Metal-binding</keyword>
<reference evidence="5 6" key="1">
    <citation type="submission" date="2018-03" db="EMBL/GenBank/DDBJ databases">
        <title>Finding Nemo's genes: A chromosome-scale reference assembly of the genome of the orange clownfish Amphiprion percula.</title>
        <authorList>
            <person name="Lehmann R."/>
        </authorList>
    </citation>
    <scope>NUCLEOTIDE SEQUENCE</scope>
</reference>
<reference evidence="5" key="2">
    <citation type="submission" date="2025-08" db="UniProtKB">
        <authorList>
            <consortium name="Ensembl"/>
        </authorList>
    </citation>
    <scope>IDENTIFICATION</scope>
</reference>
<keyword evidence="6" id="KW-1185">Reference proteome</keyword>
<dbReference type="GO" id="GO:0005634">
    <property type="term" value="C:nucleus"/>
    <property type="evidence" value="ECO:0007669"/>
    <property type="project" value="UniProtKB-SubCell"/>
</dbReference>
<dbReference type="GeneTree" id="ENSGT01150000287422"/>
<sequence>MQLGRAHLTPQEKNQRRLSNACLYCGKMGHFLASCPTRPGKDMDLPLRVESRKLAPRFIGPFVIDRIVNPSAVRLKLPSTMRIHPTFHISQVKPVLESNLAPPVRPPPPPRMIDEAPAYSVRRLLDVRRRGRGLQYLVDWEGYGPEERSWSVRVMLTQVHFCKLQSGFFMSLCQQWGSPRPPAIALLLIQMTMYGPS</sequence>
<dbReference type="InterPro" id="IPR016197">
    <property type="entry name" value="Chromo-like_dom_sf"/>
</dbReference>
<proteinExistence type="predicted"/>
<evidence type="ECO:0000256" key="2">
    <source>
        <dbReference type="PROSITE-ProRule" id="PRU00047"/>
    </source>
</evidence>
<name>A0A3P8RRP5_AMPPE</name>
<dbReference type="AlphaFoldDB" id="A0A3P8RRP5"/>
<dbReference type="Pfam" id="PF24626">
    <property type="entry name" value="SH3_Tf2-1"/>
    <property type="match status" value="1"/>
</dbReference>
<dbReference type="SMART" id="SM00343">
    <property type="entry name" value="ZnF_C2HC"/>
    <property type="match status" value="1"/>
</dbReference>
<dbReference type="InterPro" id="IPR036875">
    <property type="entry name" value="Znf_CCHC_sf"/>
</dbReference>
<protein>
    <recommendedName>
        <fullName evidence="7">Chromo domain-containing protein</fullName>
    </recommendedName>
</protein>
<dbReference type="InterPro" id="IPR001878">
    <property type="entry name" value="Znf_CCHC"/>
</dbReference>
<dbReference type="GO" id="GO:0008270">
    <property type="term" value="F:zinc ion binding"/>
    <property type="evidence" value="ECO:0007669"/>
    <property type="project" value="UniProtKB-KW"/>
</dbReference>
<dbReference type="Ensembl" id="ENSAPET00000002799.1">
    <property type="protein sequence ID" value="ENSAPEP00000002737.1"/>
    <property type="gene ID" value="ENSAPEG00000001990.1"/>
</dbReference>
<organism evidence="5 6">
    <name type="scientific">Amphiprion percula</name>
    <name type="common">Orange clownfish</name>
    <name type="synonym">Lutjanus percula</name>
    <dbReference type="NCBI Taxonomy" id="161767"/>
    <lineage>
        <taxon>Eukaryota</taxon>
        <taxon>Metazoa</taxon>
        <taxon>Chordata</taxon>
        <taxon>Craniata</taxon>
        <taxon>Vertebrata</taxon>
        <taxon>Euteleostomi</taxon>
        <taxon>Actinopterygii</taxon>
        <taxon>Neopterygii</taxon>
        <taxon>Teleostei</taxon>
        <taxon>Neoteleostei</taxon>
        <taxon>Acanthomorphata</taxon>
        <taxon>Ovalentaria</taxon>
        <taxon>Pomacentridae</taxon>
        <taxon>Amphiprion</taxon>
    </lineage>
</organism>
<dbReference type="InterPro" id="IPR023780">
    <property type="entry name" value="Chromo_domain"/>
</dbReference>
<dbReference type="PROSITE" id="PS50158">
    <property type="entry name" value="ZF_CCHC"/>
    <property type="match status" value="1"/>
</dbReference>
<dbReference type="Gene3D" id="4.10.60.10">
    <property type="entry name" value="Zinc finger, CCHC-type"/>
    <property type="match status" value="1"/>
</dbReference>
<dbReference type="STRING" id="161767.ENSAPEP00000002737"/>
<keyword evidence="2" id="KW-0862">Zinc</keyword>
<dbReference type="Proteomes" id="UP000265080">
    <property type="component" value="Chromosome 20"/>
</dbReference>
<evidence type="ECO:0000256" key="1">
    <source>
        <dbReference type="ARBA" id="ARBA00004123"/>
    </source>
</evidence>
<feature type="domain" description="CCHC-type" evidence="4">
    <location>
        <begin position="22"/>
        <end position="36"/>
    </location>
</feature>
<dbReference type="SUPFAM" id="SSF57756">
    <property type="entry name" value="Retrovirus zinc finger-like domains"/>
    <property type="match status" value="1"/>
</dbReference>
<feature type="domain" description="Chromo" evidence="3">
    <location>
        <begin position="119"/>
        <end position="151"/>
    </location>
</feature>
<reference evidence="5" key="3">
    <citation type="submission" date="2025-09" db="UniProtKB">
        <authorList>
            <consortium name="Ensembl"/>
        </authorList>
    </citation>
    <scope>IDENTIFICATION</scope>
</reference>
<dbReference type="InterPro" id="IPR056924">
    <property type="entry name" value="SH3_Tf2-1"/>
</dbReference>
<dbReference type="Pfam" id="PF00385">
    <property type="entry name" value="Chromo"/>
    <property type="match status" value="1"/>
</dbReference>
<accession>A0A3P8RRP5</accession>
<evidence type="ECO:0000313" key="5">
    <source>
        <dbReference type="Ensembl" id="ENSAPEP00000002737.1"/>
    </source>
</evidence>